<dbReference type="RefSeq" id="WP_184217022.1">
    <property type="nucleotide sequence ID" value="NZ_JACHMD010000001.1"/>
</dbReference>
<gene>
    <name evidence="2" type="ORF">BKA24_001693</name>
</gene>
<dbReference type="AlphaFoldDB" id="A0A7W7FL31"/>
<keyword evidence="3" id="KW-1185">Reference proteome</keyword>
<reference evidence="2 3" key="1">
    <citation type="submission" date="2020-08" db="EMBL/GenBank/DDBJ databases">
        <title>Sequencing the genomes of 1000 actinobacteria strains.</title>
        <authorList>
            <person name="Klenk H.-P."/>
        </authorList>
    </citation>
    <scope>NUCLEOTIDE SEQUENCE [LARGE SCALE GENOMIC DNA]</scope>
    <source>
        <strain evidence="2 3">DSM 24947</strain>
    </source>
</reference>
<feature type="compositionally biased region" description="Basic and acidic residues" evidence="1">
    <location>
        <begin position="25"/>
        <end position="35"/>
    </location>
</feature>
<feature type="region of interest" description="Disordered" evidence="1">
    <location>
        <begin position="25"/>
        <end position="45"/>
    </location>
</feature>
<evidence type="ECO:0000313" key="2">
    <source>
        <dbReference type="EMBL" id="MBB4666984.1"/>
    </source>
</evidence>
<accession>A0A7W7FL31</accession>
<evidence type="ECO:0000313" key="3">
    <source>
        <dbReference type="Proteomes" id="UP000573729"/>
    </source>
</evidence>
<evidence type="ECO:0000256" key="1">
    <source>
        <dbReference type="SAM" id="MobiDB-lite"/>
    </source>
</evidence>
<name>A0A7W7FL31_9MICO</name>
<comment type="caution">
    <text evidence="2">The sequence shown here is derived from an EMBL/GenBank/DDBJ whole genome shotgun (WGS) entry which is preliminary data.</text>
</comment>
<proteinExistence type="predicted"/>
<protein>
    <submittedName>
        <fullName evidence="2">Uncharacterized protein</fullName>
    </submittedName>
</protein>
<dbReference type="EMBL" id="JACHMD010000001">
    <property type="protein sequence ID" value="MBB4666984.1"/>
    <property type="molecule type" value="Genomic_DNA"/>
</dbReference>
<organism evidence="2 3">
    <name type="scientific">Microbacterium marinum</name>
    <dbReference type="NCBI Taxonomy" id="421115"/>
    <lineage>
        <taxon>Bacteria</taxon>
        <taxon>Bacillati</taxon>
        <taxon>Actinomycetota</taxon>
        <taxon>Actinomycetes</taxon>
        <taxon>Micrococcales</taxon>
        <taxon>Microbacteriaceae</taxon>
        <taxon>Microbacterium</taxon>
    </lineage>
</organism>
<dbReference type="Proteomes" id="UP000573729">
    <property type="component" value="Unassembled WGS sequence"/>
</dbReference>
<sequence>MIYALDADLWGHLAVTADKILADRERNAREQRERSAALARRGKRG</sequence>